<dbReference type="GO" id="GO:0005524">
    <property type="term" value="F:ATP binding"/>
    <property type="evidence" value="ECO:0007669"/>
    <property type="project" value="UniProtKB-KW"/>
</dbReference>
<dbReference type="InterPro" id="IPR029710">
    <property type="entry name" value="LIG4"/>
</dbReference>
<evidence type="ECO:0000256" key="2">
    <source>
        <dbReference type="ARBA" id="ARBA00022598"/>
    </source>
</evidence>
<dbReference type="PANTHER" id="PTHR45997">
    <property type="entry name" value="DNA LIGASE 4"/>
    <property type="match status" value="1"/>
</dbReference>
<keyword evidence="2" id="KW-0436">Ligase</keyword>
<dbReference type="GO" id="GO:0003677">
    <property type="term" value="F:DNA binding"/>
    <property type="evidence" value="ECO:0007669"/>
    <property type="project" value="InterPro"/>
</dbReference>
<feature type="domain" description="ATP-dependent DNA ligase family profile" evidence="7">
    <location>
        <begin position="397"/>
        <end position="539"/>
    </location>
</feature>
<sequence length="1001" mass="112307">MLFSRVAALLSQLEGIETHDPPLLPRIKDEAARGLVERWFKSNRQAIRELEVTGGVALLSTLLPEFRTDRVYGLQAPTLGRMLSRSLCLSATRTKDLQAYREPGRGDLGQCVERVLKGGGPPATPAVTVVEIDQVLLSLAEQCHFSDPTITANAPRSSSRDKDELIGRLLKRMSPIEAKWLVRLILKDFSPVTVDDKAVLRSYHFLLPDLLRFQNDFEAGLRLLQEPKLRDIPPQPDRRSESGYRAHAASAVQPVVGVKVGRPDFRKAWSIEHCLNMLGSHQWVLERKYDGEYCEIHIDMSLSRDPGKCIKIFSKSGKDSTQDRRKIHQTLVECLRLGQTDCKIKSRAILLGELVVYSDKEHRVLPFDQIRKHVWRSGVSLGTEADSPTGTHEHLAIVFYDLLLWDDEVVLIRPIEERRQWLREIYSKLQGRAMSSEWKIVDFSDTKRARNMLIQQFAASIAQRCEGLVLKPCNVPYFSLGSSPPDEPRTFIKLKKDYMAGFGDDGDYAVIGASYHAQRALDAGVSGLKWTDFHLGCLLNTDEVLRFNARPSYQLVGTVTSHACIPKPILKALNTFGAPLATITGADAGYDIKTDNHVRIDATFIIPFVLEVLGSGYDKPSNCAFYMLRHARGKKLHQDRSWRDCITFAELQEKALAARNHPSESESQETRKWLAKIEEKLKRRLDRDGTLTPRSRKIATPIVVHSERTSATNGTTVSRSHPSPTDRSLRGTFRKNELEGSTLVEKQTHHIARSLKRTAGTPCPAPKRHCVTGLDKSHNHIASGKHFCAVPKAYPLVDITNQTSSHLGAQENSALQDPPVKGFNRQNTPTLQPAFFPTPPSSAGCTGARCPFADSVVHIAPCVSSMPYITQDLLGSHSAVIASSLQHWNRDSNAYKPMTETVSESQSHVGLRKLVLVESKRVTGTRDVVQQVLSLNQGRLKERIEVYDWRMLERCVEHEMSHQELKRFQIGATMFNQGTKRTMFVTTIPHFVVDYESGGET</sequence>
<evidence type="ECO:0000256" key="6">
    <source>
        <dbReference type="SAM" id="MobiDB-lite"/>
    </source>
</evidence>
<dbReference type="Pfam" id="PF01068">
    <property type="entry name" value="DNA_ligase_A_M"/>
    <property type="match status" value="1"/>
</dbReference>
<keyword evidence="5" id="KW-0539">Nucleus</keyword>
<dbReference type="InterPro" id="IPR012340">
    <property type="entry name" value="NA-bd_OB-fold"/>
</dbReference>
<dbReference type="PANTHER" id="PTHR45997:SF2">
    <property type="entry name" value="ATP DEPENDENT DNA LIGASE DOMAIN PROTEIN (AFU_ORTHOLOGUE AFUA_5G02430)"/>
    <property type="match status" value="1"/>
</dbReference>
<dbReference type="InterPro" id="IPR012310">
    <property type="entry name" value="DNA_ligase_ATP-dep_cent"/>
</dbReference>
<reference evidence="8 9" key="1">
    <citation type="submission" date="2017-03" db="EMBL/GenBank/DDBJ databases">
        <title>Genomes of endolithic fungi from Antarctica.</title>
        <authorList>
            <person name="Coleine C."/>
            <person name="Masonjones S."/>
            <person name="Stajich J.E."/>
        </authorList>
    </citation>
    <scope>NUCLEOTIDE SEQUENCE [LARGE SCALE GENOMIC DNA]</scope>
    <source>
        <strain evidence="8 9">CCFEE 6315</strain>
    </source>
</reference>
<dbReference type="PROSITE" id="PS50160">
    <property type="entry name" value="DNA_LIGASE_A3"/>
    <property type="match status" value="1"/>
</dbReference>
<evidence type="ECO:0000256" key="3">
    <source>
        <dbReference type="ARBA" id="ARBA00022741"/>
    </source>
</evidence>
<name>A0A4U0U4R5_9PEZI</name>
<dbReference type="Proteomes" id="UP000308549">
    <property type="component" value="Unassembled WGS sequence"/>
</dbReference>
<evidence type="ECO:0000256" key="1">
    <source>
        <dbReference type="ARBA" id="ARBA00007572"/>
    </source>
</evidence>
<organism evidence="8 9">
    <name type="scientific">Salinomyces thailandicus</name>
    <dbReference type="NCBI Taxonomy" id="706561"/>
    <lineage>
        <taxon>Eukaryota</taxon>
        <taxon>Fungi</taxon>
        <taxon>Dikarya</taxon>
        <taxon>Ascomycota</taxon>
        <taxon>Pezizomycotina</taxon>
        <taxon>Dothideomycetes</taxon>
        <taxon>Dothideomycetidae</taxon>
        <taxon>Mycosphaerellales</taxon>
        <taxon>Teratosphaeriaceae</taxon>
        <taxon>Salinomyces</taxon>
    </lineage>
</organism>
<accession>A0A4U0U4R5</accession>
<feature type="region of interest" description="Disordered" evidence="6">
    <location>
        <begin position="708"/>
        <end position="730"/>
    </location>
</feature>
<keyword evidence="9" id="KW-1185">Reference proteome</keyword>
<proteinExistence type="inferred from homology"/>
<keyword evidence="4" id="KW-0067">ATP-binding</keyword>
<dbReference type="InterPro" id="IPR036599">
    <property type="entry name" value="DNA_ligase_N_sf"/>
</dbReference>
<evidence type="ECO:0000313" key="9">
    <source>
        <dbReference type="Proteomes" id="UP000308549"/>
    </source>
</evidence>
<dbReference type="SUPFAM" id="SSF56091">
    <property type="entry name" value="DNA ligase/mRNA capping enzyme, catalytic domain"/>
    <property type="match status" value="1"/>
</dbReference>
<dbReference type="InterPro" id="IPR012308">
    <property type="entry name" value="DNA_ligase_ATP-dep_N"/>
</dbReference>
<dbReference type="GO" id="GO:0006310">
    <property type="term" value="P:DNA recombination"/>
    <property type="evidence" value="ECO:0007669"/>
    <property type="project" value="InterPro"/>
</dbReference>
<dbReference type="Gene3D" id="2.40.50.140">
    <property type="entry name" value="Nucleic acid-binding proteins"/>
    <property type="match status" value="1"/>
</dbReference>
<dbReference type="GO" id="GO:0032807">
    <property type="term" value="C:DNA ligase IV complex"/>
    <property type="evidence" value="ECO:0007669"/>
    <property type="project" value="TreeGrafter"/>
</dbReference>
<dbReference type="GO" id="GO:0006303">
    <property type="term" value="P:double-strand break repair via nonhomologous end joining"/>
    <property type="evidence" value="ECO:0007669"/>
    <property type="project" value="TreeGrafter"/>
</dbReference>
<comment type="similarity">
    <text evidence="1">Belongs to the ATP-dependent DNA ligase family.</text>
</comment>
<dbReference type="Gene3D" id="3.30.470.30">
    <property type="entry name" value="DNA ligase/mRNA capping enzyme"/>
    <property type="match status" value="1"/>
</dbReference>
<dbReference type="Pfam" id="PF04675">
    <property type="entry name" value="DNA_ligase_A_N"/>
    <property type="match status" value="1"/>
</dbReference>
<feature type="compositionally biased region" description="Polar residues" evidence="6">
    <location>
        <begin position="709"/>
        <end position="726"/>
    </location>
</feature>
<dbReference type="GO" id="GO:0003910">
    <property type="term" value="F:DNA ligase (ATP) activity"/>
    <property type="evidence" value="ECO:0007669"/>
    <property type="project" value="InterPro"/>
</dbReference>
<evidence type="ECO:0000313" key="8">
    <source>
        <dbReference type="EMBL" id="TKA29522.1"/>
    </source>
</evidence>
<evidence type="ECO:0000256" key="5">
    <source>
        <dbReference type="ARBA" id="ARBA00023242"/>
    </source>
</evidence>
<evidence type="ECO:0000259" key="7">
    <source>
        <dbReference type="PROSITE" id="PS50160"/>
    </source>
</evidence>
<dbReference type="OrthoDB" id="2160351at2759"/>
<evidence type="ECO:0000256" key="4">
    <source>
        <dbReference type="ARBA" id="ARBA00022840"/>
    </source>
</evidence>
<dbReference type="Gene3D" id="1.10.3260.10">
    <property type="entry name" value="DNA ligase, ATP-dependent, N-terminal domain"/>
    <property type="match status" value="1"/>
</dbReference>
<dbReference type="AlphaFoldDB" id="A0A4U0U4R5"/>
<gene>
    <name evidence="8" type="ORF">B0A50_03535</name>
</gene>
<comment type="caution">
    <text evidence="8">The sequence shown here is derived from an EMBL/GenBank/DDBJ whole genome shotgun (WGS) entry which is preliminary data.</text>
</comment>
<dbReference type="EMBL" id="NAJL01000014">
    <property type="protein sequence ID" value="TKA29522.1"/>
    <property type="molecule type" value="Genomic_DNA"/>
</dbReference>
<protein>
    <recommendedName>
        <fullName evidence="7">ATP-dependent DNA ligase family profile domain-containing protein</fullName>
    </recommendedName>
</protein>
<dbReference type="GO" id="GO:0006297">
    <property type="term" value="P:nucleotide-excision repair, DNA gap filling"/>
    <property type="evidence" value="ECO:0007669"/>
    <property type="project" value="TreeGrafter"/>
</dbReference>
<keyword evidence="3" id="KW-0547">Nucleotide-binding</keyword>